<feature type="compositionally biased region" description="Basic and acidic residues" evidence="1">
    <location>
        <begin position="167"/>
        <end position="176"/>
    </location>
</feature>
<feature type="compositionally biased region" description="Polar residues" evidence="1">
    <location>
        <begin position="29"/>
        <end position="40"/>
    </location>
</feature>
<dbReference type="InterPro" id="IPR022226">
    <property type="entry name" value="DUF3752"/>
</dbReference>
<accession>A0AAV9JWL2</accession>
<organism evidence="3 4">
    <name type="scientific">Oleoguttula mirabilis</name>
    <dbReference type="NCBI Taxonomy" id="1507867"/>
    <lineage>
        <taxon>Eukaryota</taxon>
        <taxon>Fungi</taxon>
        <taxon>Dikarya</taxon>
        <taxon>Ascomycota</taxon>
        <taxon>Pezizomycotina</taxon>
        <taxon>Dothideomycetes</taxon>
        <taxon>Dothideomycetidae</taxon>
        <taxon>Mycosphaerellales</taxon>
        <taxon>Teratosphaeriaceae</taxon>
        <taxon>Oleoguttula</taxon>
    </lineage>
</organism>
<name>A0AAV9JWL2_9PEZI</name>
<feature type="compositionally biased region" description="Basic and acidic residues" evidence="1">
    <location>
        <begin position="108"/>
        <end position="120"/>
    </location>
</feature>
<evidence type="ECO:0000259" key="2">
    <source>
        <dbReference type="Pfam" id="PF12572"/>
    </source>
</evidence>
<feature type="compositionally biased region" description="Polar residues" evidence="1">
    <location>
        <begin position="183"/>
        <end position="194"/>
    </location>
</feature>
<dbReference type="PANTHER" id="PTHR46370">
    <property type="entry name" value="GPALPP MOTIFS-CONTAINING PROTEIN 1"/>
    <property type="match status" value="1"/>
</dbReference>
<dbReference type="EMBL" id="JAVFHQ010000002">
    <property type="protein sequence ID" value="KAK4550111.1"/>
    <property type="molecule type" value="Genomic_DNA"/>
</dbReference>
<feature type="compositionally biased region" description="Acidic residues" evidence="1">
    <location>
        <begin position="71"/>
        <end position="80"/>
    </location>
</feature>
<evidence type="ECO:0000256" key="1">
    <source>
        <dbReference type="SAM" id="MobiDB-lite"/>
    </source>
</evidence>
<evidence type="ECO:0000313" key="3">
    <source>
        <dbReference type="EMBL" id="KAK4550111.1"/>
    </source>
</evidence>
<sequence length="278" mass="29955">MSGIGPALPPHLLAKRKRLQEDTVEDAPITTSGAKRSPSPTEGEKRRRVAGPAMPPASLDERPVEPVNAAEESDSDDEDGFGPSLPPGGADEVGDEQNEETNAARARSPLEAEKPRRDDWMMMPPEQDDLAARMDPTKIRARGFNTGKGAKGPKGTGADNSAWNETPEQRQKRLQDEVMGTAKTASPGPQSTGPSARSAREEAAAMKTRQQVEKARGPSLVEQHKGTKGPEAEDDPSKRSFDREKDMSTGMRIGHTQRKEMLNQAAGFSSKFSGGSYL</sequence>
<dbReference type="AlphaFoldDB" id="A0AAV9JWL2"/>
<evidence type="ECO:0000313" key="4">
    <source>
        <dbReference type="Proteomes" id="UP001324427"/>
    </source>
</evidence>
<proteinExistence type="predicted"/>
<feature type="compositionally biased region" description="Low complexity" evidence="1">
    <location>
        <begin position="267"/>
        <end position="278"/>
    </location>
</feature>
<feature type="domain" description="DUF3752" evidence="2">
    <location>
        <begin position="124"/>
        <end position="273"/>
    </location>
</feature>
<dbReference type="InterPro" id="IPR046331">
    <property type="entry name" value="GPAM1-like"/>
</dbReference>
<dbReference type="Proteomes" id="UP001324427">
    <property type="component" value="Unassembled WGS sequence"/>
</dbReference>
<keyword evidence="4" id="KW-1185">Reference proteome</keyword>
<feature type="compositionally biased region" description="Basic and acidic residues" evidence="1">
    <location>
        <begin position="198"/>
        <end position="247"/>
    </location>
</feature>
<comment type="caution">
    <text evidence="3">The sequence shown here is derived from an EMBL/GenBank/DDBJ whole genome shotgun (WGS) entry which is preliminary data.</text>
</comment>
<gene>
    <name evidence="3" type="ORF">LTR36_003078</name>
</gene>
<reference evidence="3 4" key="1">
    <citation type="submission" date="2021-11" db="EMBL/GenBank/DDBJ databases">
        <title>Black yeast isolated from Biological Soil Crust.</title>
        <authorList>
            <person name="Kurbessoian T."/>
        </authorList>
    </citation>
    <scope>NUCLEOTIDE SEQUENCE [LARGE SCALE GENOMIC DNA]</scope>
    <source>
        <strain evidence="3 4">CCFEE 5522</strain>
    </source>
</reference>
<dbReference type="PANTHER" id="PTHR46370:SF1">
    <property type="entry name" value="GPALPP MOTIFS-CONTAINING PROTEIN 1"/>
    <property type="match status" value="1"/>
</dbReference>
<feature type="region of interest" description="Disordered" evidence="1">
    <location>
        <begin position="1"/>
        <end position="278"/>
    </location>
</feature>
<dbReference type="Pfam" id="PF12572">
    <property type="entry name" value="DUF3752"/>
    <property type="match status" value="1"/>
</dbReference>
<protein>
    <recommendedName>
        <fullName evidence="2">DUF3752 domain-containing protein</fullName>
    </recommendedName>
</protein>